<accession>A0A094ZY67</accession>
<evidence type="ECO:0000313" key="1">
    <source>
        <dbReference type="EMBL" id="KGB39297.1"/>
    </source>
</evidence>
<dbReference type="AlphaFoldDB" id="A0A094ZY67"/>
<protein>
    <submittedName>
        <fullName evidence="1">Uncharacterized protein</fullName>
    </submittedName>
</protein>
<organism evidence="1">
    <name type="scientific">Schistosoma haematobium</name>
    <name type="common">Blood fluke</name>
    <dbReference type="NCBI Taxonomy" id="6185"/>
    <lineage>
        <taxon>Eukaryota</taxon>
        <taxon>Metazoa</taxon>
        <taxon>Spiralia</taxon>
        <taxon>Lophotrochozoa</taxon>
        <taxon>Platyhelminthes</taxon>
        <taxon>Trematoda</taxon>
        <taxon>Digenea</taxon>
        <taxon>Strigeidida</taxon>
        <taxon>Schistosomatoidea</taxon>
        <taxon>Schistosomatidae</taxon>
        <taxon>Schistosoma</taxon>
    </lineage>
</organism>
<gene>
    <name evidence="1" type="ORF">MS3_07718</name>
</gene>
<dbReference type="EMBL" id="KL251173">
    <property type="protein sequence ID" value="KGB39297.1"/>
    <property type="molecule type" value="Genomic_DNA"/>
</dbReference>
<proteinExistence type="predicted"/>
<dbReference type="STRING" id="6185.A0A094ZY67"/>
<name>A0A094ZY67_SCHHA</name>
<reference evidence="1" key="1">
    <citation type="journal article" date="2012" name="Nat. Genet.">
        <title>Whole-genome sequence of Schistosoma haematobium.</title>
        <authorList>
            <person name="Young N.D."/>
            <person name="Jex A.R."/>
            <person name="Li B."/>
            <person name="Liu S."/>
            <person name="Yang L."/>
            <person name="Xiong Z."/>
            <person name="Li Y."/>
            <person name="Cantacessi C."/>
            <person name="Hall R.S."/>
            <person name="Xu X."/>
            <person name="Chen F."/>
            <person name="Wu X."/>
            <person name="Zerlotini A."/>
            <person name="Oliveira G."/>
            <person name="Hofmann A."/>
            <person name="Zhang G."/>
            <person name="Fang X."/>
            <person name="Kang Y."/>
            <person name="Campbell B.E."/>
            <person name="Loukas A."/>
            <person name="Ranganathan S."/>
            <person name="Rollinson D."/>
            <person name="Rinaldi G."/>
            <person name="Brindley P.J."/>
            <person name="Yang H."/>
            <person name="Wang J."/>
            <person name="Wang J."/>
            <person name="Gasser R.B."/>
        </authorList>
    </citation>
    <scope>NUCLEOTIDE SEQUENCE [LARGE SCALE GENOMIC DNA]</scope>
</reference>
<sequence length="168" mass="19886">MGYPFMHSPESQQLLGVWNQYTLSSIFKEENGKVQSYHRPVYIILEVTGDFETGLNNAKGGQRSRSIYTSKRQRHWILDKGRYQIPGVLTTRCRVAQYPFDECIKTHLNQERPKTDYFNVVRLHKTNRPRYEPGLAPMPERIPDLPNLDHFEEPERIKHREKMNELLT</sequence>